<dbReference type="PROSITE" id="PS52029">
    <property type="entry name" value="LD_TPASE"/>
    <property type="match status" value="1"/>
</dbReference>
<evidence type="ECO:0000256" key="4">
    <source>
        <dbReference type="ARBA" id="ARBA00022984"/>
    </source>
</evidence>
<dbReference type="InterPro" id="IPR022029">
    <property type="entry name" value="YoaR-like_PG-bd"/>
</dbReference>
<name>A0A1I7EYA4_9FIRM</name>
<feature type="transmembrane region" description="Helical" evidence="7">
    <location>
        <begin position="20"/>
        <end position="39"/>
    </location>
</feature>
<dbReference type="Pfam" id="PF12229">
    <property type="entry name" value="PG_binding_4"/>
    <property type="match status" value="1"/>
</dbReference>
<dbReference type="GO" id="GO:0018104">
    <property type="term" value="P:peptidoglycan-protein cross-linking"/>
    <property type="evidence" value="ECO:0007669"/>
    <property type="project" value="TreeGrafter"/>
</dbReference>
<evidence type="ECO:0000313" key="10">
    <source>
        <dbReference type="Proteomes" id="UP000198817"/>
    </source>
</evidence>
<dbReference type="GO" id="GO:0008360">
    <property type="term" value="P:regulation of cell shape"/>
    <property type="evidence" value="ECO:0007669"/>
    <property type="project" value="UniProtKB-UniRule"/>
</dbReference>
<dbReference type="Proteomes" id="UP000198817">
    <property type="component" value="Unassembled WGS sequence"/>
</dbReference>
<dbReference type="OrthoDB" id="3176960at2"/>
<comment type="pathway">
    <text evidence="1 6">Cell wall biogenesis; peptidoglycan biosynthesis.</text>
</comment>
<keyword evidence="2" id="KW-0808">Transferase</keyword>
<protein>
    <submittedName>
        <fullName evidence="9">Putative peptidoglycan binding domain-containing protein</fullName>
    </submittedName>
</protein>
<dbReference type="InterPro" id="IPR005490">
    <property type="entry name" value="LD_TPept_cat_dom"/>
</dbReference>
<dbReference type="GO" id="GO:0071972">
    <property type="term" value="F:peptidoglycan L,D-transpeptidase activity"/>
    <property type="evidence" value="ECO:0007669"/>
    <property type="project" value="TreeGrafter"/>
</dbReference>
<evidence type="ECO:0000256" key="2">
    <source>
        <dbReference type="ARBA" id="ARBA00022679"/>
    </source>
</evidence>
<gene>
    <name evidence="9" type="ORF">SAMN05216508_101102</name>
</gene>
<dbReference type="PANTHER" id="PTHR30582">
    <property type="entry name" value="L,D-TRANSPEPTIDASE"/>
    <property type="match status" value="1"/>
</dbReference>
<dbReference type="InterPro" id="IPR038063">
    <property type="entry name" value="Transpep_catalytic_dom"/>
</dbReference>
<dbReference type="CDD" id="cd16913">
    <property type="entry name" value="YkuD_like"/>
    <property type="match status" value="1"/>
</dbReference>
<evidence type="ECO:0000256" key="7">
    <source>
        <dbReference type="SAM" id="Phobius"/>
    </source>
</evidence>
<dbReference type="SUPFAM" id="SSF141523">
    <property type="entry name" value="L,D-transpeptidase catalytic domain-like"/>
    <property type="match status" value="1"/>
</dbReference>
<evidence type="ECO:0000259" key="8">
    <source>
        <dbReference type="PROSITE" id="PS52029"/>
    </source>
</evidence>
<keyword evidence="5 6" id="KW-0961">Cell wall biogenesis/degradation</keyword>
<dbReference type="UniPathway" id="UPA00219"/>
<dbReference type="EMBL" id="FPBT01000001">
    <property type="protein sequence ID" value="SFU28879.1"/>
    <property type="molecule type" value="Genomic_DNA"/>
</dbReference>
<dbReference type="GO" id="GO:0071555">
    <property type="term" value="P:cell wall organization"/>
    <property type="evidence" value="ECO:0007669"/>
    <property type="project" value="UniProtKB-UniRule"/>
</dbReference>
<accession>A0A1I7EYA4</accession>
<feature type="active site" description="Nucleophile" evidence="6">
    <location>
        <position position="452"/>
    </location>
</feature>
<keyword evidence="4 6" id="KW-0573">Peptidoglycan synthesis</keyword>
<proteinExistence type="predicted"/>
<keyword evidence="7" id="KW-0472">Membrane</keyword>
<evidence type="ECO:0000256" key="6">
    <source>
        <dbReference type="PROSITE-ProRule" id="PRU01373"/>
    </source>
</evidence>
<keyword evidence="10" id="KW-1185">Reference proteome</keyword>
<dbReference type="STRING" id="155865.SAMN05216515_102103"/>
<keyword evidence="3 6" id="KW-0133">Cell shape</keyword>
<evidence type="ECO:0000256" key="3">
    <source>
        <dbReference type="ARBA" id="ARBA00022960"/>
    </source>
</evidence>
<keyword evidence="7" id="KW-0812">Transmembrane</keyword>
<dbReference type="RefSeq" id="WP_090469189.1">
    <property type="nucleotide sequence ID" value="NZ_FOWF01000002.1"/>
</dbReference>
<feature type="active site" description="Proton donor/acceptor" evidence="6">
    <location>
        <position position="431"/>
    </location>
</feature>
<evidence type="ECO:0000313" key="9">
    <source>
        <dbReference type="EMBL" id="SFU28879.1"/>
    </source>
</evidence>
<feature type="domain" description="L,D-TPase catalytic" evidence="8">
    <location>
        <begin position="352"/>
        <end position="476"/>
    </location>
</feature>
<dbReference type="Gene3D" id="3.10.20.800">
    <property type="match status" value="1"/>
</dbReference>
<dbReference type="GO" id="GO:0016740">
    <property type="term" value="F:transferase activity"/>
    <property type="evidence" value="ECO:0007669"/>
    <property type="project" value="UniProtKB-KW"/>
</dbReference>
<reference evidence="9 10" key="1">
    <citation type="submission" date="2016-10" db="EMBL/GenBank/DDBJ databases">
        <authorList>
            <person name="de Groot N.N."/>
        </authorList>
    </citation>
    <scope>NUCLEOTIDE SEQUENCE [LARGE SCALE GENOMIC DNA]</scope>
    <source>
        <strain evidence="9 10">KHGC13</strain>
    </source>
</reference>
<dbReference type="PANTHER" id="PTHR30582:SF33">
    <property type="entry name" value="EXPORTED PROTEIN"/>
    <property type="match status" value="1"/>
</dbReference>
<evidence type="ECO:0000256" key="1">
    <source>
        <dbReference type="ARBA" id="ARBA00004752"/>
    </source>
</evidence>
<dbReference type="AlphaFoldDB" id="A0A1I7EYA4"/>
<sequence length="477" mass="52718">MNNTTKSSQYDRPKRRKNAAVLVVVLLLALACLIFFRHYTDRDTFLPGSEIDGVNVSGMTASQAADKLKTTWKSRELKVRQNGKVVARFSYRDYDYEDVESAVAKAMNPGTGTSLARAFNSSKRHMTVESKPKIDEEKFNAIFYNMSIVKDAKYTAKSKDAYVDLSDPKFTIHKEVYGDELDKQALKRAIMKAVSEGRTTFRYTASDYYIEPELKSTSRTLLLEQNFAKEYLSQKITYEGLAKDYTITPKELSTMLERKNGKAVVNESAAAKFVANTVSTRMSTVGMQRKLKSAGGGTYIVAGGNYGASVDVKKETKQLIRDLKAGKDVKRAPVYTGKVKKVTKGNSDIGDSYVEVDVGRQTVYCVIKGKKVLTSSVVTGNVAEGHATPYGVCYLAYKETDATLKGKNADGSDYESHVDYWMPFNGGVGLHDAPWRGAFGGSIYRTSGSHGCVNMPPANAKKLYHYVYAGIPVIVHP</sequence>
<dbReference type="InterPro" id="IPR050979">
    <property type="entry name" value="LD-transpeptidase"/>
</dbReference>
<dbReference type="GO" id="GO:0005576">
    <property type="term" value="C:extracellular region"/>
    <property type="evidence" value="ECO:0007669"/>
    <property type="project" value="TreeGrafter"/>
</dbReference>
<dbReference type="InterPro" id="IPR038054">
    <property type="entry name" value="LD_TPept-like_central_sf"/>
</dbReference>
<dbReference type="PROSITE" id="PS51257">
    <property type="entry name" value="PROKAR_LIPOPROTEIN"/>
    <property type="match status" value="1"/>
</dbReference>
<dbReference type="SUPFAM" id="SSF143985">
    <property type="entry name" value="L,D-transpeptidase pre-catalytic domain-like"/>
    <property type="match status" value="1"/>
</dbReference>
<dbReference type="Pfam" id="PF03734">
    <property type="entry name" value="YkuD"/>
    <property type="match status" value="1"/>
</dbReference>
<organism evidence="9 10">
    <name type="scientific">Eubacterium pyruvativorans</name>
    <dbReference type="NCBI Taxonomy" id="155865"/>
    <lineage>
        <taxon>Bacteria</taxon>
        <taxon>Bacillati</taxon>
        <taxon>Bacillota</taxon>
        <taxon>Clostridia</taxon>
        <taxon>Eubacteriales</taxon>
        <taxon>Eubacteriaceae</taxon>
        <taxon>Eubacterium</taxon>
    </lineage>
</organism>
<evidence type="ECO:0000256" key="5">
    <source>
        <dbReference type="ARBA" id="ARBA00023316"/>
    </source>
</evidence>
<dbReference type="Gene3D" id="2.40.440.10">
    <property type="entry name" value="L,D-transpeptidase catalytic domain-like"/>
    <property type="match status" value="1"/>
</dbReference>
<keyword evidence="7" id="KW-1133">Transmembrane helix</keyword>